<gene>
    <name evidence="2" type="ORF">LECACI_7A002556</name>
</gene>
<dbReference type="EMBL" id="CAVMBE010000011">
    <property type="protein sequence ID" value="CAK3907317.1"/>
    <property type="molecule type" value="Genomic_DNA"/>
</dbReference>
<reference evidence="2" key="1">
    <citation type="submission" date="2023-11" db="EMBL/GenBank/DDBJ databases">
        <authorList>
            <person name="Alioto T."/>
            <person name="Alioto T."/>
            <person name="Gomez Garrido J."/>
        </authorList>
    </citation>
    <scope>NUCLEOTIDE SEQUENCE</scope>
</reference>
<feature type="region of interest" description="Disordered" evidence="1">
    <location>
        <begin position="1"/>
        <end position="122"/>
    </location>
</feature>
<dbReference type="AlphaFoldDB" id="A0AAI9E8V5"/>
<dbReference type="Proteomes" id="UP001296104">
    <property type="component" value="Unassembled WGS sequence"/>
</dbReference>
<feature type="compositionally biased region" description="Low complexity" evidence="1">
    <location>
        <begin position="104"/>
        <end position="114"/>
    </location>
</feature>
<name>A0AAI9E8V5_9PEZI</name>
<accession>A0AAI9E8V5</accession>
<organism evidence="2 3">
    <name type="scientific">Lecanosticta acicola</name>
    <dbReference type="NCBI Taxonomy" id="111012"/>
    <lineage>
        <taxon>Eukaryota</taxon>
        <taxon>Fungi</taxon>
        <taxon>Dikarya</taxon>
        <taxon>Ascomycota</taxon>
        <taxon>Pezizomycotina</taxon>
        <taxon>Dothideomycetes</taxon>
        <taxon>Dothideomycetidae</taxon>
        <taxon>Mycosphaerellales</taxon>
        <taxon>Mycosphaerellaceae</taxon>
        <taxon>Lecanosticta</taxon>
    </lineage>
</organism>
<feature type="compositionally biased region" description="Basic and acidic residues" evidence="1">
    <location>
        <begin position="81"/>
        <end position="92"/>
    </location>
</feature>
<feature type="compositionally biased region" description="Basic residues" evidence="1">
    <location>
        <begin position="18"/>
        <end position="31"/>
    </location>
</feature>
<evidence type="ECO:0000313" key="2">
    <source>
        <dbReference type="EMBL" id="CAK3907317.1"/>
    </source>
</evidence>
<comment type="caution">
    <text evidence="2">The sequence shown here is derived from an EMBL/GenBank/DDBJ whole genome shotgun (WGS) entry which is preliminary data.</text>
</comment>
<keyword evidence="3" id="KW-1185">Reference proteome</keyword>
<protein>
    <submittedName>
        <fullName evidence="2">Uncharacterized protein</fullName>
    </submittedName>
</protein>
<evidence type="ECO:0000256" key="1">
    <source>
        <dbReference type="SAM" id="MobiDB-lite"/>
    </source>
</evidence>
<evidence type="ECO:0000313" key="3">
    <source>
        <dbReference type="Proteomes" id="UP001296104"/>
    </source>
</evidence>
<proteinExistence type="predicted"/>
<sequence length="327" mass="34820">MASTAAETAGPVPVCQTKKTRPNPARRRTAKARLETRNVSSEATTGYARASAVSSKSVEHHQAKRAAPAPRPSQCQVQNKPDVRNKDAKGDVKQTSTSVKPRMASKASSAQANASKEKMEGSSGWTGPLALATPAFMTGGLVGCAAGAVMLLSAGLWKDFGGVESAILAARTAKLCMDNLCEDVITSLKAGTYSAPEALDMLRRTTLAYASAIPGGAPFVERMFREVDVVRKQRGREVDQVVAETYTQLEKAGKRGAGAAEIHNIIVDSLMKLAQFTGRATQDIIARNPKLRPYREGAARALRPPPEPKVPTVKLNMVMNHKQTVGA</sequence>